<evidence type="ECO:0000313" key="1">
    <source>
        <dbReference type="EMBL" id="MBX64741.1"/>
    </source>
</evidence>
<dbReference type="EMBL" id="GGEC01084257">
    <property type="protein sequence ID" value="MBX64741.1"/>
    <property type="molecule type" value="Transcribed_RNA"/>
</dbReference>
<name>A0A2P2QCP2_RHIMU</name>
<proteinExistence type="predicted"/>
<accession>A0A2P2QCP2</accession>
<reference evidence="1" key="1">
    <citation type="submission" date="2018-02" db="EMBL/GenBank/DDBJ databases">
        <title>Rhizophora mucronata_Transcriptome.</title>
        <authorList>
            <person name="Meera S.P."/>
            <person name="Sreeshan A."/>
            <person name="Augustine A."/>
        </authorList>
    </citation>
    <scope>NUCLEOTIDE SEQUENCE</scope>
    <source>
        <tissue evidence="1">Leaf</tissue>
    </source>
</reference>
<organism evidence="1">
    <name type="scientific">Rhizophora mucronata</name>
    <name type="common">Asiatic mangrove</name>
    <dbReference type="NCBI Taxonomy" id="61149"/>
    <lineage>
        <taxon>Eukaryota</taxon>
        <taxon>Viridiplantae</taxon>
        <taxon>Streptophyta</taxon>
        <taxon>Embryophyta</taxon>
        <taxon>Tracheophyta</taxon>
        <taxon>Spermatophyta</taxon>
        <taxon>Magnoliopsida</taxon>
        <taxon>eudicotyledons</taxon>
        <taxon>Gunneridae</taxon>
        <taxon>Pentapetalae</taxon>
        <taxon>rosids</taxon>
        <taxon>fabids</taxon>
        <taxon>Malpighiales</taxon>
        <taxon>Rhizophoraceae</taxon>
        <taxon>Rhizophora</taxon>
    </lineage>
</organism>
<sequence length="46" mass="5282">MASALYLMLANRTIIELLLHNRNQIEIMSTLVHFSFSSSFFSFSPC</sequence>
<protein>
    <submittedName>
        <fullName evidence="1">Uncharacterized protein</fullName>
    </submittedName>
</protein>
<dbReference type="AlphaFoldDB" id="A0A2P2QCP2"/>